<dbReference type="Proteomes" id="UP000054771">
    <property type="component" value="Unassembled WGS sequence"/>
</dbReference>
<dbReference type="AlphaFoldDB" id="A0A0U5G8X4"/>
<comment type="similarity">
    <text evidence="1">Belongs to the CoA-transferase III family.</text>
</comment>
<dbReference type="OrthoDB" id="2308815at2759"/>
<name>A0A0U5G8X4_ASPCI</name>
<dbReference type="Pfam" id="PF02515">
    <property type="entry name" value="CoA_transf_3"/>
    <property type="match status" value="1"/>
</dbReference>
<dbReference type="Gene3D" id="3.40.50.10540">
    <property type="entry name" value="Crotonobetainyl-coa:carnitine coa-transferase, domain 1"/>
    <property type="match status" value="1"/>
</dbReference>
<dbReference type="PANTHER" id="PTHR48229">
    <property type="entry name" value="CAIB/BAIF FAMILY ENZYME (AFU_ORTHOLOGUE AFUA_1G05360)-RELATED"/>
    <property type="match status" value="1"/>
</dbReference>
<dbReference type="GO" id="GO:0003824">
    <property type="term" value="F:catalytic activity"/>
    <property type="evidence" value="ECO:0007669"/>
    <property type="project" value="InterPro"/>
</dbReference>
<organism evidence="3 4">
    <name type="scientific">Aspergillus calidoustus</name>
    <dbReference type="NCBI Taxonomy" id="454130"/>
    <lineage>
        <taxon>Eukaryota</taxon>
        <taxon>Fungi</taxon>
        <taxon>Dikarya</taxon>
        <taxon>Ascomycota</taxon>
        <taxon>Pezizomycotina</taxon>
        <taxon>Eurotiomycetes</taxon>
        <taxon>Eurotiomycetidae</taxon>
        <taxon>Eurotiales</taxon>
        <taxon>Aspergillaceae</taxon>
        <taxon>Aspergillus</taxon>
        <taxon>Aspergillus subgen. Nidulantes</taxon>
    </lineage>
</organism>
<dbReference type="EMBL" id="CDMC01000005">
    <property type="protein sequence ID" value="CEL06047.1"/>
    <property type="molecule type" value="Genomic_DNA"/>
</dbReference>
<feature type="region of interest" description="Disordered" evidence="2">
    <location>
        <begin position="1"/>
        <end position="21"/>
    </location>
</feature>
<proteinExistence type="inferred from homology"/>
<dbReference type="PANTHER" id="PTHR48229:SF1">
    <property type="entry name" value="ALPHA METHYLACYL-COA RACEMASE-RELATED"/>
    <property type="match status" value="1"/>
</dbReference>
<sequence length="573" mass="62520">MTTAPPTESPDDYGAGTYTDTSFTPVPQECRRLLKVFAAKTPGFTQDQGLLDGVKFEGDDLPCIPGPIKAQAVTAVLHAMVGIVGLELLHLRGETVSATTYVNTNHAGLYPATPGLVTVDGQTGPAVIALPTVPQWDKDRQSGSPLIYRSTAIYPTAEEGTWFQLHGSLDSWAMLQTIGITRDDEASVRSNDDAYRLIGERVRTYRARELEQLMLEHGLSGSIVLSPESWRSTEMGKSLARHPLVNYTKHGGGPSLPPTPHLKLADKRPLAGIKVVELARIIAATAAGAALASMGAEVIRVNSSKLKDYTPAQPSSLMAGKVTIDLDLDEPADHARLTRLFEEADVIIQGYRLGSFARRGFGFEDAQKIAEKRGRGIVYVDENCYGPDGYYAERPGWQQVADAAAGSSYVMGQAFGCPRGQGVLPSLPISDMSTGILTALTIMCGLRDRAKVGGSYHGHAALTAYNMATLDPDVGLYQRDVVQKIQEKYRFAPWSSDAHVAPLYYNIIKAWDENSDLVKNEDYYVHFSNSVFGDQLRVLGPVVRYADEKTTPRWTSPPVPFCHHEFRSFSRSV</sequence>
<dbReference type="STRING" id="454130.A0A0U5G8X4"/>
<dbReference type="InterPro" id="IPR023606">
    <property type="entry name" value="CoA-Trfase_III_dom_1_sf"/>
</dbReference>
<evidence type="ECO:0000313" key="3">
    <source>
        <dbReference type="EMBL" id="CEL06047.1"/>
    </source>
</evidence>
<dbReference type="OMA" id="IMCGIRD"/>
<gene>
    <name evidence="3" type="ORF">ASPCAL07158</name>
</gene>
<dbReference type="InterPro" id="IPR003673">
    <property type="entry name" value="CoA-Trfase_fam_III"/>
</dbReference>
<evidence type="ECO:0000313" key="4">
    <source>
        <dbReference type="Proteomes" id="UP000054771"/>
    </source>
</evidence>
<dbReference type="InterPro" id="IPR052985">
    <property type="entry name" value="CoA-trans_III_biosynth/detox"/>
</dbReference>
<reference evidence="4" key="1">
    <citation type="journal article" date="2016" name="Genome Announc.">
        <title>Draft genome sequences of fungus Aspergillus calidoustus.</title>
        <authorList>
            <person name="Horn F."/>
            <person name="Linde J."/>
            <person name="Mattern D.J."/>
            <person name="Walther G."/>
            <person name="Guthke R."/>
            <person name="Scherlach K."/>
            <person name="Martin K."/>
            <person name="Brakhage A.A."/>
            <person name="Petzke L."/>
            <person name="Valiante V."/>
        </authorList>
    </citation>
    <scope>NUCLEOTIDE SEQUENCE [LARGE SCALE GENOMIC DNA]</scope>
    <source>
        <strain evidence="4">SF006504</strain>
    </source>
</reference>
<keyword evidence="4" id="KW-1185">Reference proteome</keyword>
<accession>A0A0U5G8X4</accession>
<evidence type="ECO:0000256" key="1">
    <source>
        <dbReference type="ARBA" id="ARBA00008383"/>
    </source>
</evidence>
<evidence type="ECO:0000256" key="2">
    <source>
        <dbReference type="SAM" id="MobiDB-lite"/>
    </source>
</evidence>
<protein>
    <submittedName>
        <fullName evidence="3">Putative Alpha methylacyl-CoA racemase</fullName>
    </submittedName>
</protein>
<dbReference type="SUPFAM" id="SSF89796">
    <property type="entry name" value="CoA-transferase family III (CaiB/BaiF)"/>
    <property type="match status" value="2"/>
</dbReference>